<dbReference type="EMBL" id="CP097562">
    <property type="protein sequence ID" value="USF23539.1"/>
    <property type="molecule type" value="Genomic_DNA"/>
</dbReference>
<reference evidence="2" key="2">
    <citation type="submission" date="2022-05" db="EMBL/GenBank/DDBJ databases">
        <authorList>
            <person name="Proctor A.L."/>
            <person name="Phillips G.J."/>
            <person name="Wannemuehler M.J."/>
        </authorList>
    </citation>
    <scope>NUCLEOTIDE SEQUENCE</scope>
    <source>
        <strain evidence="2">ASF457</strain>
    </source>
</reference>
<keyword evidence="3" id="KW-1185">Reference proteome</keyword>
<dbReference type="RefSeq" id="WP_251930651.1">
    <property type="nucleotide sequence ID" value="NZ_CP097562.1"/>
</dbReference>
<feature type="domain" description="Bacterial toxin 44" evidence="1">
    <location>
        <begin position="1073"/>
        <end position="1206"/>
    </location>
</feature>
<dbReference type="AlphaFoldDB" id="A0AA97LNC1"/>
<dbReference type="InterPro" id="IPR028946">
    <property type="entry name" value="Ntox44"/>
</dbReference>
<reference evidence="2" key="1">
    <citation type="journal article" date="2014" name="Genome Announc.">
        <title>Draft genome sequences of the altered schaedler flora, a defined bacterial community from gnotobiotic mice.</title>
        <authorList>
            <person name="Wannemuehler M.J."/>
            <person name="Overstreet A.M."/>
            <person name="Ward D.V."/>
            <person name="Phillips G.J."/>
        </authorList>
    </citation>
    <scope>NUCLEOTIDE SEQUENCE</scope>
    <source>
        <strain evidence="2">ASF457</strain>
    </source>
</reference>
<dbReference type="Proteomes" id="UP000017429">
    <property type="component" value="Chromosome"/>
</dbReference>
<evidence type="ECO:0000313" key="2">
    <source>
        <dbReference type="EMBL" id="USF23539.1"/>
    </source>
</evidence>
<accession>A0AA97LNC1</accession>
<name>A0AA97LNC1_9BACT</name>
<sequence length="1232" mass="143493">MGIYTKLSTDDYKELEKKFILHCEADPKTTDYDLYVDNAGLLTFGIGFNIEGNPNWLVIAMLQKLSGLKSLEEIERIGYKSDVLSYSNGKYDNFIECCCKGSNSKLLNIIRRHKTDYKVLNNKKIPHLDKLSKEIQQLIEEYNKQDGIEKIPVKSFSFTFTEEEIDIIYNIGKKEYTNKLNIYLTEHNKPFNHMSIKETKLYISLLSFVYRYTDVSLRKCVNDFMHANRSRFLLWFTLRYNVLRFTKQYKRRLHESTLFGLIENQAVDTKKADIPATILDVFSYLNFFMASVDNTYLSYIKTNERCKIIDTKAVDDGLVLFNMQSRYDVIKNSLQTVDFIKDFFTDASYFKGQFLDNIIDFASHSTIFSIFTQFIKESFGEELKAKKGSEELFLLENIYVVECINKEKFLEVMSLKYSSLQAKCNVLLFLNSTSDIVNDISILQSKCPNVHFTIAVKAGYTYSFKVDKKSSSQTNIMLYSVKDGKYHPELLKDTFKAEKNSNEESRYEKNILLFSAEENNKLSGRLSNNANIFHITCETEEKIISKVKLYNFITDIYTGNIQVDMQGKEYEVSSDKSSGEFTVDVRLSILDEALKEEDINDKPYYMYVNKTGEIFESKISNGSASFYYNPEETNSNQKVLFSFNKADFASKKAANSKSLDFMLINKTDRKNKKAERTFNINLMDVFHNVIDKIELVNIDELSAKDDFFICEHHFNVHTSSEYIDKIQWGYFTIPLNKLNILYDKDKIVNYKEIEYINTGDCFHFTPSSIFNEEKRNQLHQNQEIVIVAAIYNKSLIFLKGFKGYNFYIIFPDKKPIFNKLQLSEKYTSYYGRSLYVINVENEAEYLYNKDPELCLKGNPKDDNIRKLYTFGIKIEADNYDNNFNHFSYGIAGLKWLKITIRTDLKSNYKKEDDNNREIWELSLKEACKEIIDKYKNNPLEIDFASFSTDKIEVTGNVSVIAASNSEVKKACDLKEYRYQGSIVYNEDKNTYYYVLNNSEQECAVILCPFIDNPVLEQGKYIQLGFDAVDVANYMAGEIENNLKSSVAQDIIRFSNPFYDMIPLYGTAQPYFLFYEAVKTDSFWDHKWQLSALFPSMGLSRRYHHVYRDKEIPYDVWSNIHFGVIGKYCRFSENTLLVGADIAQRISNRDDIKQLSNNMKDTLETIDNTKDIIQLIYNIKDIFKLMIPEGDSESDKSAIKLGFSLYNFYEQTNTIKADKILSYVISDNILMKQ</sequence>
<dbReference type="KEGG" id="msch:N508_000603"/>
<proteinExistence type="predicted"/>
<reference evidence="2" key="3">
    <citation type="submission" date="2022-06" db="EMBL/GenBank/DDBJ databases">
        <title>Resources to Facilitate Use of the Altered Schaedler Flora (ASF) Mouse Model to Study Microbiome Function.</title>
        <authorList>
            <person name="Proctor A."/>
            <person name="Parvinroo S."/>
            <person name="Richie T."/>
            <person name="Jia X."/>
            <person name="Lee S.T.M."/>
            <person name="Karp P.D."/>
            <person name="Paley S."/>
            <person name="Kostic A.D."/>
            <person name="Pierre J.F."/>
            <person name="Wannemuehler M.J."/>
            <person name="Phillips G.J."/>
        </authorList>
    </citation>
    <scope>NUCLEOTIDE SEQUENCE</scope>
    <source>
        <strain evidence="2">ASF457</strain>
    </source>
</reference>
<organism evidence="2 3">
    <name type="scientific">Mucispirillum schaedleri ASF457</name>
    <dbReference type="NCBI Taxonomy" id="1379858"/>
    <lineage>
        <taxon>Bacteria</taxon>
        <taxon>Pseudomonadati</taxon>
        <taxon>Deferribacterota</taxon>
        <taxon>Deferribacteres</taxon>
        <taxon>Deferribacterales</taxon>
        <taxon>Mucispirillaceae</taxon>
        <taxon>Mucispirillum</taxon>
    </lineage>
</organism>
<gene>
    <name evidence="2" type="ORF">N508_000603</name>
</gene>
<dbReference type="Pfam" id="PF15607">
    <property type="entry name" value="Ntox44"/>
    <property type="match status" value="1"/>
</dbReference>
<evidence type="ECO:0000259" key="1">
    <source>
        <dbReference type="Pfam" id="PF15607"/>
    </source>
</evidence>
<protein>
    <recommendedName>
        <fullName evidence="1">Bacterial toxin 44 domain-containing protein</fullName>
    </recommendedName>
</protein>
<evidence type="ECO:0000313" key="3">
    <source>
        <dbReference type="Proteomes" id="UP000017429"/>
    </source>
</evidence>